<dbReference type="InterPro" id="IPR023401">
    <property type="entry name" value="ODC_N"/>
</dbReference>
<reference evidence="1 2" key="1">
    <citation type="submission" date="2017-11" db="EMBL/GenBank/DDBJ databases">
        <title>Bacterial isolate from king chilli rhizosphere.</title>
        <authorList>
            <person name="Takhelmayum P."/>
            <person name="Sarangthem I."/>
        </authorList>
    </citation>
    <scope>NUCLEOTIDE SEQUENCE [LARGE SCALE GENOMIC DNA]</scope>
    <source>
        <strain evidence="2">t26</strain>
    </source>
</reference>
<dbReference type="Gene3D" id="3.40.50.720">
    <property type="entry name" value="NAD(P)-binding Rossmann-like Domain"/>
    <property type="match status" value="1"/>
</dbReference>
<dbReference type="Pfam" id="PF02423">
    <property type="entry name" value="OCD_Mu_crystall"/>
    <property type="match status" value="1"/>
</dbReference>
<evidence type="ECO:0000313" key="2">
    <source>
        <dbReference type="Proteomes" id="UP000232101"/>
    </source>
</evidence>
<dbReference type="Proteomes" id="UP000232101">
    <property type="component" value="Unassembled WGS sequence"/>
</dbReference>
<protein>
    <submittedName>
        <fullName evidence="1">Ornithine cyclodeaminase</fullName>
    </submittedName>
</protein>
<dbReference type="SUPFAM" id="SSF51735">
    <property type="entry name" value="NAD(P)-binding Rossmann-fold domains"/>
    <property type="match status" value="1"/>
</dbReference>
<dbReference type="InterPro" id="IPR036291">
    <property type="entry name" value="NAD(P)-bd_dom_sf"/>
</dbReference>
<dbReference type="Gene3D" id="3.30.1780.10">
    <property type="entry name" value="ornithine cyclodeaminase, domain 1"/>
    <property type="match status" value="1"/>
</dbReference>
<dbReference type="RefSeq" id="WP_100542568.1">
    <property type="nucleotide sequence ID" value="NZ_CP158849.1"/>
</dbReference>
<evidence type="ECO:0000313" key="1">
    <source>
        <dbReference type="EMBL" id="PJO44513.1"/>
    </source>
</evidence>
<organism evidence="1 2">
    <name type="scientific">Lysinibacillus xylanilyticus</name>
    <dbReference type="NCBI Taxonomy" id="582475"/>
    <lineage>
        <taxon>Bacteria</taxon>
        <taxon>Bacillati</taxon>
        <taxon>Bacillota</taxon>
        <taxon>Bacilli</taxon>
        <taxon>Bacillales</taxon>
        <taxon>Bacillaceae</taxon>
        <taxon>Lysinibacillus</taxon>
    </lineage>
</organism>
<name>A0A2M9Q8X3_9BACI</name>
<sequence>MIPIRILSDNDVKNILDIKNTVKCVEKAYALKANNQVRLFPMVSEVIFEGRAEMDIKSGMLKEEDVFGLKLVSWFSDNKNQGLPAITGLTMLFDLKNGFPKAMINASYLTGMRTGAAGSIGVKHLSKQDSKTLMIVGTGVQAIFQIAATLSQVQTINKVYIYDPVKYENASKFEYSIKAELDKIINDINDTNNKSWKQRIESVQFVAVENPVKALEETDAVITITPSQKPLIFKEWTKPGIHFSCVGADMTGKQEIDEKIFEVASVYVDDITQASTVGETQSAIRASILGKNNLTEIGQFILGNAKGRTSDEEITIFDSTGIALQDLAVSKYIVSKAEEMNVGTIVYI</sequence>
<proteinExistence type="predicted"/>
<accession>A0A2M9Q8X3</accession>
<dbReference type="GO" id="GO:0005737">
    <property type="term" value="C:cytoplasm"/>
    <property type="evidence" value="ECO:0007669"/>
    <property type="project" value="TreeGrafter"/>
</dbReference>
<dbReference type="PANTHER" id="PTHR13812:SF19">
    <property type="entry name" value="KETIMINE REDUCTASE MU-CRYSTALLIN"/>
    <property type="match status" value="1"/>
</dbReference>
<dbReference type="PANTHER" id="PTHR13812">
    <property type="entry name" value="KETIMINE REDUCTASE MU-CRYSTALLIN"/>
    <property type="match status" value="1"/>
</dbReference>
<dbReference type="PIRSF" id="PIRSF001439">
    <property type="entry name" value="CryM"/>
    <property type="match status" value="1"/>
</dbReference>
<comment type="caution">
    <text evidence="1">The sequence shown here is derived from an EMBL/GenBank/DDBJ whole genome shotgun (WGS) entry which is preliminary data.</text>
</comment>
<dbReference type="EMBL" id="PHQY01000333">
    <property type="protein sequence ID" value="PJO44513.1"/>
    <property type="molecule type" value="Genomic_DNA"/>
</dbReference>
<dbReference type="InterPro" id="IPR003462">
    <property type="entry name" value="ODC_Mu_crystall"/>
</dbReference>
<dbReference type="AlphaFoldDB" id="A0A2M9Q8X3"/>
<gene>
    <name evidence="1" type="ORF">CWD94_06280</name>
</gene>